<evidence type="ECO:0000313" key="1">
    <source>
        <dbReference type="EMBL" id="KAK5783298.1"/>
    </source>
</evidence>
<name>A0ABR0MYW0_GOSAR</name>
<dbReference type="Pfam" id="PF09366">
    <property type="entry name" value="DUF1997"/>
    <property type="match status" value="1"/>
</dbReference>
<accession>A0ABR0MYW0</accession>
<sequence>MQNTEYRMDARILQLENLRNGKREVKLKKKKPQLEWHLKNMKPKSHKYLDLFDEYLEDKPRVFNAMFPHKHSIQQLYEDEWRIKMMPLKVVALKVWQVIDFRLKCKYPLQVPSDITKLLEVQLTRCELQGLDKVIDSSSHFALGVKARLYPDRRGNKSRIRGDCEINIRLVFPPTFTFIPGGAIRDILVKGVMAEIGERIKVGADDSLLADYRNFRKERSDNRRNYFTKI</sequence>
<keyword evidence="2" id="KW-1185">Reference proteome</keyword>
<protein>
    <submittedName>
        <fullName evidence="1">Uncharacterized protein</fullName>
    </submittedName>
</protein>
<organism evidence="1 2">
    <name type="scientific">Gossypium arboreum</name>
    <name type="common">Tree cotton</name>
    <name type="synonym">Gossypium nanking</name>
    <dbReference type="NCBI Taxonomy" id="29729"/>
    <lineage>
        <taxon>Eukaryota</taxon>
        <taxon>Viridiplantae</taxon>
        <taxon>Streptophyta</taxon>
        <taxon>Embryophyta</taxon>
        <taxon>Tracheophyta</taxon>
        <taxon>Spermatophyta</taxon>
        <taxon>Magnoliopsida</taxon>
        <taxon>eudicotyledons</taxon>
        <taxon>Gunneridae</taxon>
        <taxon>Pentapetalae</taxon>
        <taxon>rosids</taxon>
        <taxon>malvids</taxon>
        <taxon>Malvales</taxon>
        <taxon>Malvaceae</taxon>
        <taxon>Malvoideae</taxon>
        <taxon>Gossypium</taxon>
    </lineage>
</organism>
<proteinExistence type="predicted"/>
<evidence type="ECO:0000313" key="2">
    <source>
        <dbReference type="Proteomes" id="UP001358586"/>
    </source>
</evidence>
<dbReference type="InterPro" id="IPR018971">
    <property type="entry name" value="DUF1997"/>
</dbReference>
<dbReference type="EMBL" id="JARKNE010000011">
    <property type="protein sequence ID" value="KAK5783298.1"/>
    <property type="molecule type" value="Genomic_DNA"/>
</dbReference>
<dbReference type="PANTHER" id="PTHR34133:SF8">
    <property type="entry name" value="OS07G0633000 PROTEIN"/>
    <property type="match status" value="1"/>
</dbReference>
<comment type="caution">
    <text evidence="1">The sequence shown here is derived from an EMBL/GenBank/DDBJ whole genome shotgun (WGS) entry which is preliminary data.</text>
</comment>
<dbReference type="Proteomes" id="UP001358586">
    <property type="component" value="Chromosome 11"/>
</dbReference>
<dbReference type="PANTHER" id="PTHR34133">
    <property type="entry name" value="OS07G0633000 PROTEIN"/>
    <property type="match status" value="1"/>
</dbReference>
<reference evidence="1 2" key="1">
    <citation type="submission" date="2023-03" db="EMBL/GenBank/DDBJ databases">
        <title>WGS of Gossypium arboreum.</title>
        <authorList>
            <person name="Yu D."/>
        </authorList>
    </citation>
    <scope>NUCLEOTIDE SEQUENCE [LARGE SCALE GENOMIC DNA]</scope>
    <source>
        <tissue evidence="1">Leaf</tissue>
    </source>
</reference>
<gene>
    <name evidence="1" type="ORF">PVK06_037806</name>
</gene>